<evidence type="ECO:0000256" key="5">
    <source>
        <dbReference type="SAM" id="SignalP"/>
    </source>
</evidence>
<dbReference type="RefSeq" id="WP_074977862.1">
    <property type="nucleotide sequence ID" value="NZ_FPAG01000004.1"/>
</dbReference>
<dbReference type="Proteomes" id="UP000183209">
    <property type="component" value="Unassembled WGS sequence"/>
</dbReference>
<keyword evidence="4" id="KW-0106">Calcium</keyword>
<evidence type="ECO:0000259" key="6">
    <source>
        <dbReference type="Pfam" id="PF00884"/>
    </source>
</evidence>
<dbReference type="InterPro" id="IPR000917">
    <property type="entry name" value="Sulfatase_N"/>
</dbReference>
<dbReference type="AlphaFoldDB" id="A0A1I6S341"/>
<comment type="similarity">
    <text evidence="1">Belongs to the sulfatase family.</text>
</comment>
<keyword evidence="2" id="KW-0479">Metal-binding</keyword>
<keyword evidence="3" id="KW-0378">Hydrolase</keyword>
<dbReference type="EMBL" id="FPAG01000004">
    <property type="protein sequence ID" value="SFS71326.1"/>
    <property type="molecule type" value="Genomic_DNA"/>
</dbReference>
<keyword evidence="5" id="KW-0732">Signal</keyword>
<dbReference type="Gene3D" id="3.40.720.10">
    <property type="entry name" value="Alkaline Phosphatase, subunit A"/>
    <property type="match status" value="1"/>
</dbReference>
<dbReference type="PANTHER" id="PTHR42693:SF53">
    <property type="entry name" value="ENDO-4-O-SULFATASE"/>
    <property type="match status" value="1"/>
</dbReference>
<dbReference type="InterPro" id="IPR050738">
    <property type="entry name" value="Sulfatase"/>
</dbReference>
<dbReference type="PANTHER" id="PTHR42693">
    <property type="entry name" value="ARYLSULFATASE FAMILY MEMBER"/>
    <property type="match status" value="1"/>
</dbReference>
<name>A0A1I6S341_9FLAO</name>
<protein>
    <submittedName>
        <fullName evidence="7">Arylsulfatase A</fullName>
    </submittedName>
</protein>
<dbReference type="Gene3D" id="3.30.1120.10">
    <property type="match status" value="1"/>
</dbReference>
<dbReference type="OrthoDB" id="9764377at2"/>
<reference evidence="7 8" key="1">
    <citation type="submission" date="2016-10" db="EMBL/GenBank/DDBJ databases">
        <authorList>
            <person name="de Groot N.N."/>
        </authorList>
    </citation>
    <scope>NUCLEOTIDE SEQUENCE [LARGE SCALE GENOMIC DNA]</scope>
    <source>
        <strain evidence="7 8">CGMCC 1.6114</strain>
    </source>
</reference>
<sequence>MKVPLLKYVLGVLSLFSFYSCAQATDDRPNIIIFFTDDQGYADLGCYGATGFETPHVDKLAAEGLKLTNFYVPATVCTPSRAALLTGRYPKRSNLHEAVIFPFSEHGLSPEEYTMAEILGDSGYATWCVGKWHLGHKKEFMPYNQGFDEFFGVPYSNDMDNHYYKHNDFQSPPLPLYRNEEVIEMGPDQDYLTRRYTEEAVRLIKERGAKKPFFMYMAHNMPHTPLHVSPAFAGKSELGLYGDVIMELDWSVGEIVKALKSEKLYDNTIFIFTSDNGPQVGSAQPLRGKKAQTWEGGQRVPGIITWPGKIPENTVSDEMISTLDLFPTLAALTRASIPEGSVIDGRNLSDFLRSPATTNLEEIPFYYYARNGDLEAVRYGKWKLHIKKSIGWNQQKQGSFELSLYDLETDIGEAHNVADQHPEVVEELLGFIENVGI</sequence>
<proteinExistence type="inferred from homology"/>
<feature type="chain" id="PRO_5010357923" evidence="5">
    <location>
        <begin position="25"/>
        <end position="437"/>
    </location>
</feature>
<dbReference type="SUPFAM" id="SSF53649">
    <property type="entry name" value="Alkaline phosphatase-like"/>
    <property type="match status" value="1"/>
</dbReference>
<dbReference type="CDD" id="cd16026">
    <property type="entry name" value="GALNS_like"/>
    <property type="match status" value="1"/>
</dbReference>
<feature type="domain" description="Sulfatase N-terminal" evidence="6">
    <location>
        <begin position="29"/>
        <end position="333"/>
    </location>
</feature>
<feature type="signal peptide" evidence="5">
    <location>
        <begin position="1"/>
        <end position="24"/>
    </location>
</feature>
<organism evidence="7 8">
    <name type="scientific">Zhouia amylolytica</name>
    <dbReference type="NCBI Taxonomy" id="376730"/>
    <lineage>
        <taxon>Bacteria</taxon>
        <taxon>Pseudomonadati</taxon>
        <taxon>Bacteroidota</taxon>
        <taxon>Flavobacteriia</taxon>
        <taxon>Flavobacteriales</taxon>
        <taxon>Flavobacteriaceae</taxon>
        <taxon>Zhouia</taxon>
    </lineage>
</organism>
<evidence type="ECO:0000256" key="4">
    <source>
        <dbReference type="ARBA" id="ARBA00022837"/>
    </source>
</evidence>
<gene>
    <name evidence="7" type="ORF">SAMN04487906_1399</name>
</gene>
<dbReference type="PROSITE" id="PS00149">
    <property type="entry name" value="SULFATASE_2"/>
    <property type="match status" value="1"/>
</dbReference>
<evidence type="ECO:0000313" key="7">
    <source>
        <dbReference type="EMBL" id="SFS71326.1"/>
    </source>
</evidence>
<accession>A0A1I6S341</accession>
<evidence type="ECO:0000256" key="1">
    <source>
        <dbReference type="ARBA" id="ARBA00008779"/>
    </source>
</evidence>
<evidence type="ECO:0000313" key="8">
    <source>
        <dbReference type="Proteomes" id="UP000183209"/>
    </source>
</evidence>
<dbReference type="InterPro" id="IPR024607">
    <property type="entry name" value="Sulfatase_CS"/>
</dbReference>
<dbReference type="Pfam" id="PF00884">
    <property type="entry name" value="Sulfatase"/>
    <property type="match status" value="1"/>
</dbReference>
<dbReference type="InterPro" id="IPR017850">
    <property type="entry name" value="Alkaline_phosphatase_core_sf"/>
</dbReference>
<evidence type="ECO:0000256" key="2">
    <source>
        <dbReference type="ARBA" id="ARBA00022723"/>
    </source>
</evidence>
<dbReference type="GO" id="GO:0004065">
    <property type="term" value="F:arylsulfatase activity"/>
    <property type="evidence" value="ECO:0007669"/>
    <property type="project" value="TreeGrafter"/>
</dbReference>
<dbReference type="GO" id="GO:0046872">
    <property type="term" value="F:metal ion binding"/>
    <property type="evidence" value="ECO:0007669"/>
    <property type="project" value="UniProtKB-KW"/>
</dbReference>
<dbReference type="PROSITE" id="PS51257">
    <property type="entry name" value="PROKAR_LIPOPROTEIN"/>
    <property type="match status" value="1"/>
</dbReference>
<evidence type="ECO:0000256" key="3">
    <source>
        <dbReference type="ARBA" id="ARBA00022801"/>
    </source>
</evidence>